<feature type="compositionally biased region" description="Basic and acidic residues" evidence="2">
    <location>
        <begin position="1"/>
        <end position="14"/>
    </location>
</feature>
<dbReference type="PANTHER" id="PTHR34256:SF1">
    <property type="entry name" value="UPF0561 PROTEIN C2ORF68"/>
    <property type="match status" value="1"/>
</dbReference>
<dbReference type="OMA" id="QVDRDNY"/>
<comment type="caution">
    <text evidence="3">The sequence shown here is derived from an EMBL/GenBank/DDBJ whole genome shotgun (WGS) entry which is preliminary data.</text>
</comment>
<protein>
    <submittedName>
        <fullName evidence="3">Uncharacterized protein</fullName>
    </submittedName>
</protein>
<feature type="compositionally biased region" description="Polar residues" evidence="2">
    <location>
        <begin position="43"/>
        <end position="61"/>
    </location>
</feature>
<dbReference type="EMBL" id="BFAA01021743">
    <property type="protein sequence ID" value="GCB81808.1"/>
    <property type="molecule type" value="Genomic_DNA"/>
</dbReference>
<keyword evidence="4" id="KW-1185">Reference proteome</keyword>
<comment type="similarity">
    <text evidence="1">Belongs to the UPF0561 family.</text>
</comment>
<dbReference type="STRING" id="75743.A0A401Q8V2"/>
<reference evidence="3 4" key="1">
    <citation type="journal article" date="2018" name="Nat. Ecol. Evol.">
        <title>Shark genomes provide insights into elasmobranch evolution and the origin of vertebrates.</title>
        <authorList>
            <person name="Hara Y"/>
            <person name="Yamaguchi K"/>
            <person name="Onimaru K"/>
            <person name="Kadota M"/>
            <person name="Koyanagi M"/>
            <person name="Keeley SD"/>
            <person name="Tatsumi K"/>
            <person name="Tanaka K"/>
            <person name="Motone F"/>
            <person name="Kageyama Y"/>
            <person name="Nozu R"/>
            <person name="Adachi N"/>
            <person name="Nishimura O"/>
            <person name="Nakagawa R"/>
            <person name="Tanegashima C"/>
            <person name="Kiyatake I"/>
            <person name="Matsumoto R"/>
            <person name="Murakumo K"/>
            <person name="Nishida K"/>
            <person name="Terakita A"/>
            <person name="Kuratani S"/>
            <person name="Sato K"/>
            <person name="Hyodo S Kuraku.S."/>
        </authorList>
    </citation>
    <scope>NUCLEOTIDE SEQUENCE [LARGE SCALE GENOMIC DNA]</scope>
</reference>
<proteinExistence type="inferred from homology"/>
<evidence type="ECO:0000256" key="2">
    <source>
        <dbReference type="SAM" id="MobiDB-lite"/>
    </source>
</evidence>
<sequence>CRDDYDKEVRQAKEKQKKRQTPAPVRPRRPDLQMYHPRRRNGAENSSGFDYEESNGSSSGTDPEPQSAALELENTELFCLDYQADDKIVTSVVIHQGDDPEKVAEKIGKKNSLEPLMKEALRVRIQEEIEKRISKR</sequence>
<accession>A0A401Q8V2</accession>
<organism evidence="3 4">
    <name type="scientific">Scyliorhinus torazame</name>
    <name type="common">Cloudy catshark</name>
    <name type="synonym">Catulus torazame</name>
    <dbReference type="NCBI Taxonomy" id="75743"/>
    <lineage>
        <taxon>Eukaryota</taxon>
        <taxon>Metazoa</taxon>
        <taxon>Chordata</taxon>
        <taxon>Craniata</taxon>
        <taxon>Vertebrata</taxon>
        <taxon>Chondrichthyes</taxon>
        <taxon>Elasmobranchii</taxon>
        <taxon>Galeomorphii</taxon>
        <taxon>Galeoidea</taxon>
        <taxon>Carcharhiniformes</taxon>
        <taxon>Scyliorhinidae</taxon>
        <taxon>Scyliorhinus</taxon>
    </lineage>
</organism>
<dbReference type="PANTHER" id="PTHR34256">
    <property type="entry name" value="UPF0561 PROTEIN C2ORF68"/>
    <property type="match status" value="1"/>
</dbReference>
<evidence type="ECO:0000313" key="3">
    <source>
        <dbReference type="EMBL" id="GCB81808.1"/>
    </source>
</evidence>
<gene>
    <name evidence="3" type="ORF">scyTo_0022235</name>
</gene>
<dbReference type="Proteomes" id="UP000288216">
    <property type="component" value="Unassembled WGS sequence"/>
</dbReference>
<dbReference type="InterPro" id="IPR018888">
    <property type="entry name" value="UPF0561"/>
</dbReference>
<name>A0A401Q8V2_SCYTO</name>
<feature type="region of interest" description="Disordered" evidence="2">
    <location>
        <begin position="1"/>
        <end position="71"/>
    </location>
</feature>
<feature type="non-terminal residue" evidence="3">
    <location>
        <position position="1"/>
    </location>
</feature>
<dbReference type="AlphaFoldDB" id="A0A401Q8V2"/>
<dbReference type="Pfam" id="PF10573">
    <property type="entry name" value="UPF0561"/>
    <property type="match status" value="1"/>
</dbReference>
<evidence type="ECO:0000256" key="1">
    <source>
        <dbReference type="ARBA" id="ARBA00006905"/>
    </source>
</evidence>
<evidence type="ECO:0000313" key="4">
    <source>
        <dbReference type="Proteomes" id="UP000288216"/>
    </source>
</evidence>
<dbReference type="OrthoDB" id="10033037at2759"/>